<dbReference type="EMBL" id="JAOJ01000002">
    <property type="protein sequence ID" value="EUA70820.1"/>
    <property type="molecule type" value="Genomic_DNA"/>
</dbReference>
<sequence length="60" mass="6893">MLQVKWTRWHRTQEPDPEHWCAVKGMPGPSSSTSRLPCGSESPMRVSERRFGATAWINTH</sequence>
<proteinExistence type="predicted"/>
<organism evidence="2 3">
    <name type="scientific">Mycobacteroides abscessus subsp. bolletii 1513</name>
    <dbReference type="NCBI Taxonomy" id="1299321"/>
    <lineage>
        <taxon>Bacteria</taxon>
        <taxon>Bacillati</taxon>
        <taxon>Actinomycetota</taxon>
        <taxon>Actinomycetes</taxon>
        <taxon>Mycobacteriales</taxon>
        <taxon>Mycobacteriaceae</taxon>
        <taxon>Mycobacteroides</taxon>
        <taxon>Mycobacteroides abscessus</taxon>
    </lineage>
</organism>
<evidence type="ECO:0000313" key="3">
    <source>
        <dbReference type="Proteomes" id="UP000023351"/>
    </source>
</evidence>
<evidence type="ECO:0000313" key="2">
    <source>
        <dbReference type="EMBL" id="EUA70820.1"/>
    </source>
</evidence>
<gene>
    <name evidence="2" type="ORF">I540_0895</name>
</gene>
<accession>X8DTI4</accession>
<feature type="region of interest" description="Disordered" evidence="1">
    <location>
        <begin position="19"/>
        <end position="46"/>
    </location>
</feature>
<name>X8DTI4_9MYCO</name>
<protein>
    <submittedName>
        <fullName evidence="2">Uncharacterized protein</fullName>
    </submittedName>
</protein>
<dbReference type="Proteomes" id="UP000023351">
    <property type="component" value="Unassembled WGS sequence"/>
</dbReference>
<comment type="caution">
    <text evidence="2">The sequence shown here is derived from an EMBL/GenBank/DDBJ whole genome shotgun (WGS) entry which is preliminary data.</text>
</comment>
<reference evidence="2 3" key="1">
    <citation type="submission" date="2013-12" db="EMBL/GenBank/DDBJ databases">
        <authorList>
            <person name="Zelazny A."/>
            <person name="Olivier K."/>
            <person name="Holland S."/>
            <person name="Lenaerts A."/>
            <person name="Ordway D."/>
            <person name="DeGroote M.A."/>
            <person name="Parker T."/>
            <person name="Sizemore C."/>
            <person name="Tallon L.J."/>
            <person name="Sadzewicz L.K."/>
            <person name="Sengamalay N."/>
            <person name="Fraser C.M."/>
            <person name="Hine E."/>
            <person name="Shefchek K.A."/>
            <person name="Das S.P."/>
            <person name="Tettelin H."/>
        </authorList>
    </citation>
    <scope>NUCLEOTIDE SEQUENCE [LARGE SCALE GENOMIC DNA]</scope>
    <source>
        <strain evidence="2 3">1513</strain>
    </source>
</reference>
<dbReference type="AlphaFoldDB" id="X8DTI4"/>
<evidence type="ECO:0000256" key="1">
    <source>
        <dbReference type="SAM" id="MobiDB-lite"/>
    </source>
</evidence>